<reference evidence="1" key="1">
    <citation type="submission" date="2015-07" db="EMBL/GenBank/DDBJ databases">
        <title>Transcriptome Assembly of Anthurium amnicola.</title>
        <authorList>
            <person name="Suzuki J."/>
        </authorList>
    </citation>
    <scope>NUCLEOTIDE SEQUENCE</scope>
</reference>
<feature type="non-terminal residue" evidence="1">
    <location>
        <position position="1"/>
    </location>
</feature>
<name>A0A1D1Z4D6_9ARAE</name>
<sequence>GGVDASLINNIIHHNITYGIEIGINYQGKVVLENNHIYSNKENVARFNDTFCNIFAEILSASVQQLSVPIKMINNKIEDNYLADQKDFINFSVSSNRPGIH</sequence>
<evidence type="ECO:0000313" key="1">
    <source>
        <dbReference type="EMBL" id="JAT61719.1"/>
    </source>
</evidence>
<dbReference type="AlphaFoldDB" id="A0A1D1Z4D6"/>
<accession>A0A1D1Z4D6</accession>
<dbReference type="EMBL" id="GDJX01006217">
    <property type="protein sequence ID" value="JAT61719.1"/>
    <property type="molecule type" value="Transcribed_RNA"/>
</dbReference>
<gene>
    <name evidence="1" type="primary">SPBC21B10.08c</name>
    <name evidence="1" type="ORF">g.1798</name>
</gene>
<dbReference type="InterPro" id="IPR011050">
    <property type="entry name" value="Pectin_lyase_fold/virulence"/>
</dbReference>
<protein>
    <submittedName>
        <fullName evidence="1">Uncharacterized protein C21B10.08c</fullName>
    </submittedName>
</protein>
<organism evidence="1">
    <name type="scientific">Anthurium amnicola</name>
    <dbReference type="NCBI Taxonomy" id="1678845"/>
    <lineage>
        <taxon>Eukaryota</taxon>
        <taxon>Viridiplantae</taxon>
        <taxon>Streptophyta</taxon>
        <taxon>Embryophyta</taxon>
        <taxon>Tracheophyta</taxon>
        <taxon>Spermatophyta</taxon>
        <taxon>Magnoliopsida</taxon>
        <taxon>Liliopsida</taxon>
        <taxon>Araceae</taxon>
        <taxon>Pothoideae</taxon>
        <taxon>Potheae</taxon>
        <taxon>Anthurium</taxon>
    </lineage>
</organism>
<feature type="non-terminal residue" evidence="1">
    <location>
        <position position="101"/>
    </location>
</feature>
<dbReference type="SUPFAM" id="SSF51126">
    <property type="entry name" value="Pectin lyase-like"/>
    <property type="match status" value="1"/>
</dbReference>
<proteinExistence type="predicted"/>